<evidence type="ECO:0000313" key="8">
    <source>
        <dbReference type="Proteomes" id="UP001595921"/>
    </source>
</evidence>
<dbReference type="Pfam" id="PF00551">
    <property type="entry name" value="Formyl_trans_N"/>
    <property type="match status" value="1"/>
</dbReference>
<dbReference type="GO" id="GO:0006164">
    <property type="term" value="P:purine nucleotide biosynthetic process"/>
    <property type="evidence" value="ECO:0007669"/>
    <property type="project" value="UniProtKB-KW"/>
</dbReference>
<dbReference type="InterPro" id="IPR040660">
    <property type="entry name" value="N_formyltrans_C"/>
</dbReference>
<evidence type="ECO:0000259" key="5">
    <source>
        <dbReference type="Pfam" id="PF00551"/>
    </source>
</evidence>
<dbReference type="EMBL" id="JBHSDS010000003">
    <property type="protein sequence ID" value="MFC4357687.1"/>
    <property type="molecule type" value="Genomic_DNA"/>
</dbReference>
<feature type="domain" description="N-formyltransferase dimerization C-terminal" evidence="6">
    <location>
        <begin position="152"/>
        <end position="202"/>
    </location>
</feature>
<dbReference type="Gene3D" id="3.40.50.12230">
    <property type="match status" value="1"/>
</dbReference>
<evidence type="ECO:0000256" key="2">
    <source>
        <dbReference type="ARBA" id="ARBA00012254"/>
    </source>
</evidence>
<dbReference type="PANTHER" id="PTHR43369">
    <property type="entry name" value="PHOSPHORIBOSYLGLYCINAMIDE FORMYLTRANSFERASE"/>
    <property type="match status" value="1"/>
</dbReference>
<evidence type="ECO:0000256" key="4">
    <source>
        <dbReference type="ARBA" id="ARBA00022755"/>
    </source>
</evidence>
<protein>
    <recommendedName>
        <fullName evidence="2">phosphoribosylglycinamide formyltransferase 1</fullName>
        <ecNumber evidence="2">2.1.2.2</ecNumber>
    </recommendedName>
</protein>
<evidence type="ECO:0000259" key="6">
    <source>
        <dbReference type="Pfam" id="PF18216"/>
    </source>
</evidence>
<evidence type="ECO:0000256" key="1">
    <source>
        <dbReference type="ARBA" id="ARBA00005054"/>
    </source>
</evidence>
<proteinExistence type="predicted"/>
<keyword evidence="4" id="KW-0658">Purine biosynthesis</keyword>
<organism evidence="7 8">
    <name type="scientific">Halobium salinum</name>
    <dbReference type="NCBI Taxonomy" id="1364940"/>
    <lineage>
        <taxon>Archaea</taxon>
        <taxon>Methanobacteriati</taxon>
        <taxon>Methanobacteriota</taxon>
        <taxon>Stenosarchaea group</taxon>
        <taxon>Halobacteria</taxon>
        <taxon>Halobacteriales</taxon>
        <taxon>Haloferacaceae</taxon>
        <taxon>Halobium</taxon>
    </lineage>
</organism>
<evidence type="ECO:0000313" key="7">
    <source>
        <dbReference type="EMBL" id="MFC4357687.1"/>
    </source>
</evidence>
<comment type="caution">
    <text evidence="7">The sequence shown here is derived from an EMBL/GenBank/DDBJ whole genome shotgun (WGS) entry which is preliminary data.</text>
</comment>
<dbReference type="InterPro" id="IPR036477">
    <property type="entry name" value="Formyl_transf_N_sf"/>
</dbReference>
<feature type="domain" description="Formyl transferase N-terminal" evidence="5">
    <location>
        <begin position="10"/>
        <end position="108"/>
    </location>
</feature>
<comment type="pathway">
    <text evidence="1">Purine metabolism; IMP biosynthesis via de novo pathway; N(2)-formyl-N(1)-(5-phospho-D-ribosyl)glycinamide from N(1)-(5-phospho-D-ribosyl)glycinamide (10-formyl THF route): step 1/1.</text>
</comment>
<reference evidence="7 8" key="1">
    <citation type="journal article" date="2019" name="Int. J. Syst. Evol. Microbiol.">
        <title>The Global Catalogue of Microorganisms (GCM) 10K type strain sequencing project: providing services to taxonomists for standard genome sequencing and annotation.</title>
        <authorList>
            <consortium name="The Broad Institute Genomics Platform"/>
            <consortium name="The Broad Institute Genome Sequencing Center for Infectious Disease"/>
            <person name="Wu L."/>
            <person name="Ma J."/>
        </authorList>
    </citation>
    <scope>NUCLEOTIDE SEQUENCE [LARGE SCALE GENOMIC DNA]</scope>
    <source>
        <strain evidence="7 8">CGMCC 1.12553</strain>
    </source>
</reference>
<dbReference type="SUPFAM" id="SSF53328">
    <property type="entry name" value="Formyltransferase"/>
    <property type="match status" value="1"/>
</dbReference>
<dbReference type="PANTHER" id="PTHR43369:SF2">
    <property type="entry name" value="PHOSPHORIBOSYLGLYCINAMIDE FORMYLTRANSFERASE"/>
    <property type="match status" value="1"/>
</dbReference>
<sequence length="218" mass="24152">MLTERDQLPLVERLAPDMVVAVGFRHILPPEILSVPERGCLNLHPGLLPETRGFNPNVWSIVEDRPAGATLHFMDEGVDAGPIVARREVPTRFDDTGKDVYERIEAAAIDLFEDTWPAIATGEIDTVPQPDFPDDGEAEAGGTEVSYHVKEDFVDLCELDPDASYNVKELLDLLRALTFPPFDNASVTVDGERYYVEVDIHHEDEANHDAAVGALESY</sequence>
<dbReference type="GO" id="GO:0004644">
    <property type="term" value="F:phosphoribosylglycinamide formyltransferase activity"/>
    <property type="evidence" value="ECO:0007669"/>
    <property type="project" value="UniProtKB-EC"/>
</dbReference>
<name>A0ABD5PAH2_9EURY</name>
<dbReference type="EC" id="2.1.2.2" evidence="2"/>
<dbReference type="CDD" id="cd08369">
    <property type="entry name" value="FMT_core"/>
    <property type="match status" value="1"/>
</dbReference>
<accession>A0ABD5PAH2</accession>
<keyword evidence="3 7" id="KW-0808">Transferase</keyword>
<gene>
    <name evidence="7" type="ORF">ACFO0N_06955</name>
</gene>
<dbReference type="InterPro" id="IPR002376">
    <property type="entry name" value="Formyl_transf_N"/>
</dbReference>
<evidence type="ECO:0000256" key="3">
    <source>
        <dbReference type="ARBA" id="ARBA00022679"/>
    </source>
</evidence>
<dbReference type="Proteomes" id="UP001595921">
    <property type="component" value="Unassembled WGS sequence"/>
</dbReference>
<dbReference type="RefSeq" id="WP_267623012.1">
    <property type="nucleotide sequence ID" value="NZ_JBHSDS010000003.1"/>
</dbReference>
<dbReference type="Pfam" id="PF18216">
    <property type="entry name" value="N_formyltrans_C"/>
    <property type="match status" value="1"/>
</dbReference>
<keyword evidence="8" id="KW-1185">Reference proteome</keyword>
<dbReference type="AlphaFoldDB" id="A0ABD5PAH2"/>